<name>A0AAU9UP46_EUPED</name>
<protein>
    <recommendedName>
        <fullName evidence="4">Ommochrome-binding protein</fullName>
    </recommendedName>
</protein>
<dbReference type="SUPFAM" id="SSF101898">
    <property type="entry name" value="NHL repeat"/>
    <property type="match status" value="1"/>
</dbReference>
<dbReference type="InterPro" id="IPR015943">
    <property type="entry name" value="WD40/YVTN_repeat-like_dom_sf"/>
</dbReference>
<keyword evidence="1" id="KW-0732">Signal</keyword>
<reference evidence="2" key="1">
    <citation type="submission" date="2022-03" db="EMBL/GenBank/DDBJ databases">
        <authorList>
            <person name="Tunstrom K."/>
        </authorList>
    </citation>
    <scope>NUCLEOTIDE SEQUENCE</scope>
</reference>
<accession>A0AAU9UP46</accession>
<gene>
    <name evidence="2" type="ORF">EEDITHA_LOCUS13714</name>
</gene>
<evidence type="ECO:0008006" key="4">
    <source>
        <dbReference type="Google" id="ProtNLM"/>
    </source>
</evidence>
<proteinExistence type="predicted"/>
<comment type="caution">
    <text evidence="2">The sequence shown here is derived from an EMBL/GenBank/DDBJ whole genome shotgun (WGS) entry which is preliminary data.</text>
</comment>
<dbReference type="EMBL" id="CAKOGL010000020">
    <property type="protein sequence ID" value="CAH2098615.1"/>
    <property type="molecule type" value="Genomic_DNA"/>
</dbReference>
<feature type="signal peptide" evidence="1">
    <location>
        <begin position="1"/>
        <end position="15"/>
    </location>
</feature>
<dbReference type="AlphaFoldDB" id="A0AAU9UP46"/>
<dbReference type="Proteomes" id="UP001153954">
    <property type="component" value="Unassembled WGS sequence"/>
</dbReference>
<dbReference type="Gene3D" id="2.130.10.10">
    <property type="entry name" value="YVTN repeat-like/Quinoprotein amine dehydrogenase"/>
    <property type="match status" value="1"/>
</dbReference>
<sequence>MLPLLILFTITSVYAENCSYSYEGLRFSKQSILTIKGLPTNLVINPNTKDLHFTLIDIDTLQDDNVQTKMDQYILRNGEPIKIDNVNGQAAAVDVKNNNVYIASDDGLNVLNKTDKANFVAFKDEDITQLFKPANGDKLYAVLFPDSEVYVIDMKKNEKSKVEDVPCAFMIAVDANENIFYECDSKYVKVLLKDFHEPIEFVGIPKNSARAITIDDNNRVILAANDGIYWLKSDSLIPKKLMNLDFIPSGIAFFGDNLYLSTSGIIYEFSDMDCE</sequence>
<feature type="chain" id="PRO_5043583469" description="Ommochrome-binding protein" evidence="1">
    <location>
        <begin position="16"/>
        <end position="275"/>
    </location>
</feature>
<keyword evidence="3" id="KW-1185">Reference proteome</keyword>
<evidence type="ECO:0000313" key="2">
    <source>
        <dbReference type="EMBL" id="CAH2098615.1"/>
    </source>
</evidence>
<organism evidence="2 3">
    <name type="scientific">Euphydryas editha</name>
    <name type="common">Edith's checkerspot</name>
    <dbReference type="NCBI Taxonomy" id="104508"/>
    <lineage>
        <taxon>Eukaryota</taxon>
        <taxon>Metazoa</taxon>
        <taxon>Ecdysozoa</taxon>
        <taxon>Arthropoda</taxon>
        <taxon>Hexapoda</taxon>
        <taxon>Insecta</taxon>
        <taxon>Pterygota</taxon>
        <taxon>Neoptera</taxon>
        <taxon>Endopterygota</taxon>
        <taxon>Lepidoptera</taxon>
        <taxon>Glossata</taxon>
        <taxon>Ditrysia</taxon>
        <taxon>Papilionoidea</taxon>
        <taxon>Nymphalidae</taxon>
        <taxon>Nymphalinae</taxon>
        <taxon>Euphydryas</taxon>
    </lineage>
</organism>
<evidence type="ECO:0000256" key="1">
    <source>
        <dbReference type="SAM" id="SignalP"/>
    </source>
</evidence>
<evidence type="ECO:0000313" key="3">
    <source>
        <dbReference type="Proteomes" id="UP001153954"/>
    </source>
</evidence>